<organism evidence="2 3">
    <name type="scientific">Paraburkholderia aspalathi</name>
    <dbReference type="NCBI Taxonomy" id="1324617"/>
    <lineage>
        <taxon>Bacteria</taxon>
        <taxon>Pseudomonadati</taxon>
        <taxon>Pseudomonadota</taxon>
        <taxon>Betaproteobacteria</taxon>
        <taxon>Burkholderiales</taxon>
        <taxon>Burkholderiaceae</taxon>
        <taxon>Paraburkholderia</taxon>
    </lineage>
</organism>
<dbReference type="OrthoDB" id="10015380at2"/>
<gene>
    <name evidence="2" type="ORF">SAMN05192563_10185</name>
</gene>
<evidence type="ECO:0000313" key="2">
    <source>
        <dbReference type="EMBL" id="SFU22302.1"/>
    </source>
</evidence>
<evidence type="ECO:0000313" key="3">
    <source>
        <dbReference type="Proteomes" id="UP000198844"/>
    </source>
</evidence>
<keyword evidence="1" id="KW-0812">Transmembrane</keyword>
<keyword evidence="1" id="KW-0472">Membrane</keyword>
<sequence>MSNEEIFHKKEKRVAISVVIILLLTEFIIQHSIYQATYNWANIRSAVDGIGLAGTLISIVLGIVAIVYAFMQGESQNRTNQQLSIQLGRMDRTHNDLESTSAGLRSNLELTQSIVKALPELKSDMLAVRTDLRTYATAKEAAAAPTGNRGGTISATVGVGKAVTIFDLLAEQASDDLVAINYFLTRKPNSPFRETREHIGHVFFAAEDREMPKDDTFVVGMTWSSFYTAKNILDAWNIVSSERDNNFEGPVDKRPVRYFVPENKLKEATLISDSIGQMSAEQLKALEYLKGIG</sequence>
<feature type="transmembrane region" description="Helical" evidence="1">
    <location>
        <begin position="12"/>
        <end position="29"/>
    </location>
</feature>
<accession>A0A1I7EEJ7</accession>
<keyword evidence="1" id="KW-1133">Transmembrane helix</keyword>
<feature type="transmembrane region" description="Helical" evidence="1">
    <location>
        <begin position="49"/>
        <end position="71"/>
    </location>
</feature>
<reference evidence="2 3" key="1">
    <citation type="submission" date="2016-10" db="EMBL/GenBank/DDBJ databases">
        <authorList>
            <person name="de Groot N.N."/>
        </authorList>
    </citation>
    <scope>NUCLEOTIDE SEQUENCE [LARGE SCALE GENOMIC DNA]</scope>
    <source>
        <strain evidence="2 3">LMG 27731</strain>
    </source>
</reference>
<dbReference type="EMBL" id="FPBH01000018">
    <property type="protein sequence ID" value="SFU22302.1"/>
    <property type="molecule type" value="Genomic_DNA"/>
</dbReference>
<dbReference type="RefSeq" id="WP_093639314.1">
    <property type="nucleotide sequence ID" value="NZ_FPBH01000018.1"/>
</dbReference>
<dbReference type="AlphaFoldDB" id="A0A1I7EEJ7"/>
<proteinExistence type="predicted"/>
<name>A0A1I7EEJ7_9BURK</name>
<protein>
    <submittedName>
        <fullName evidence="2">Uncharacterized protein</fullName>
    </submittedName>
</protein>
<evidence type="ECO:0000256" key="1">
    <source>
        <dbReference type="SAM" id="Phobius"/>
    </source>
</evidence>
<dbReference type="Proteomes" id="UP000198844">
    <property type="component" value="Unassembled WGS sequence"/>
</dbReference>